<dbReference type="EMBL" id="JACHFW010000008">
    <property type="protein sequence ID" value="MBB5265085.1"/>
    <property type="molecule type" value="Genomic_DNA"/>
</dbReference>
<evidence type="ECO:0000256" key="16">
    <source>
        <dbReference type="ARBA" id="ARBA00047594"/>
    </source>
</evidence>
<evidence type="ECO:0000256" key="13">
    <source>
        <dbReference type="ARBA" id="ARBA00023316"/>
    </source>
</evidence>
<evidence type="ECO:0000256" key="7">
    <source>
        <dbReference type="ARBA" id="ARBA00022801"/>
    </source>
</evidence>
<feature type="transmembrane region" description="Helical" evidence="17">
    <location>
        <begin position="42"/>
        <end position="61"/>
    </location>
</feature>
<reference evidence="18 19" key="1">
    <citation type="submission" date="2020-08" db="EMBL/GenBank/DDBJ databases">
        <title>Genomic Encyclopedia of Type Strains, Phase IV (KMG-IV): sequencing the most valuable type-strain genomes for metagenomic binning, comparative biology and taxonomic classification.</title>
        <authorList>
            <person name="Goeker M."/>
        </authorList>
    </citation>
    <scope>NUCLEOTIDE SEQUENCE [LARGE SCALE GENOMIC DNA]</scope>
    <source>
        <strain evidence="18 19">DSM 106146</strain>
    </source>
</reference>
<evidence type="ECO:0000256" key="3">
    <source>
        <dbReference type="ARBA" id="ARBA00012374"/>
    </source>
</evidence>
<proteinExistence type="inferred from homology"/>
<dbReference type="HAMAP" id="MF_01006">
    <property type="entry name" value="Undec_diphosphatase"/>
    <property type="match status" value="1"/>
</dbReference>
<name>A0A7W8HC99_9FIRM</name>
<keyword evidence="19" id="KW-1185">Reference proteome</keyword>
<comment type="catalytic activity">
    <reaction evidence="16 17">
        <text>di-trans,octa-cis-undecaprenyl diphosphate + H2O = di-trans,octa-cis-undecaprenyl phosphate + phosphate + H(+)</text>
        <dbReference type="Rhea" id="RHEA:28094"/>
        <dbReference type="ChEBI" id="CHEBI:15377"/>
        <dbReference type="ChEBI" id="CHEBI:15378"/>
        <dbReference type="ChEBI" id="CHEBI:43474"/>
        <dbReference type="ChEBI" id="CHEBI:58405"/>
        <dbReference type="ChEBI" id="CHEBI:60392"/>
        <dbReference type="EC" id="3.6.1.27"/>
    </reaction>
</comment>
<dbReference type="GO" id="GO:0050380">
    <property type="term" value="F:undecaprenyl-diphosphatase activity"/>
    <property type="evidence" value="ECO:0007669"/>
    <property type="project" value="UniProtKB-UniRule"/>
</dbReference>
<comment type="function">
    <text evidence="17">Catalyzes the dephosphorylation of undecaprenyl diphosphate (UPP). Confers resistance to bacitracin.</text>
</comment>
<keyword evidence="9 17" id="KW-0573">Peptidoglycan synthesis</keyword>
<accession>A0A7W8HC99</accession>
<evidence type="ECO:0000256" key="5">
    <source>
        <dbReference type="ARBA" id="ARBA00022475"/>
    </source>
</evidence>
<dbReference type="GO" id="GO:0005886">
    <property type="term" value="C:plasma membrane"/>
    <property type="evidence" value="ECO:0007669"/>
    <property type="project" value="UniProtKB-SubCell"/>
</dbReference>
<evidence type="ECO:0000256" key="15">
    <source>
        <dbReference type="ARBA" id="ARBA00032932"/>
    </source>
</evidence>
<dbReference type="AlphaFoldDB" id="A0A7W8HC99"/>
<sequence length="292" mass="31911">MNILQAIFMGLIQGLTEFLPVSSSGHLAIFQQLFGIETDTGVLFEVLLHLGTLVAVCIVFWKDFKNLVIHGIGLIIDVCMNIRTFIMNKINKQDHKYRRLITNAYRKFAALVIVTTIPTGIIGIVFSSWIEMASNTLIVPGICLLITAILLLFVDGRPNGRKKAKATTYKDAGLIGLAQGVATLPGISRSGATISACLFLGLDRSFAVKYSFLASIPAILGANILELRHIGSDAVNGGLILNYFIGMIVAGVVGFVCIKIMINVVKRAKYEYFAYYCAVIGVISICCYFFIR</sequence>
<dbReference type="InterPro" id="IPR003824">
    <property type="entry name" value="UppP"/>
</dbReference>
<feature type="transmembrane region" description="Helical" evidence="17">
    <location>
        <begin position="239"/>
        <end position="261"/>
    </location>
</feature>
<dbReference type="GO" id="GO:0046677">
    <property type="term" value="P:response to antibiotic"/>
    <property type="evidence" value="ECO:0007669"/>
    <property type="project" value="UniProtKB-UniRule"/>
</dbReference>
<comment type="miscellaneous">
    <text evidence="17">Bacitracin is thought to be involved in the inhibition of peptidoglycan synthesis by sequestering undecaprenyl diphosphate, thereby reducing the pool of lipid carrier available.</text>
</comment>
<dbReference type="Pfam" id="PF02673">
    <property type="entry name" value="BacA"/>
    <property type="match status" value="1"/>
</dbReference>
<evidence type="ECO:0000256" key="11">
    <source>
        <dbReference type="ARBA" id="ARBA00023136"/>
    </source>
</evidence>
<evidence type="ECO:0000256" key="4">
    <source>
        <dbReference type="ARBA" id="ARBA00021581"/>
    </source>
</evidence>
<evidence type="ECO:0000256" key="6">
    <source>
        <dbReference type="ARBA" id="ARBA00022692"/>
    </source>
</evidence>
<dbReference type="GO" id="GO:0009252">
    <property type="term" value="P:peptidoglycan biosynthetic process"/>
    <property type="evidence" value="ECO:0007669"/>
    <property type="project" value="UniProtKB-KW"/>
</dbReference>
<feature type="transmembrane region" description="Helical" evidence="17">
    <location>
        <begin position="108"/>
        <end position="130"/>
    </location>
</feature>
<evidence type="ECO:0000256" key="2">
    <source>
        <dbReference type="ARBA" id="ARBA00010621"/>
    </source>
</evidence>
<dbReference type="Proteomes" id="UP000543642">
    <property type="component" value="Unassembled WGS sequence"/>
</dbReference>
<evidence type="ECO:0000256" key="1">
    <source>
        <dbReference type="ARBA" id="ARBA00004651"/>
    </source>
</evidence>
<keyword evidence="8 17" id="KW-0133">Cell shape</keyword>
<gene>
    <name evidence="17" type="primary">uppP</name>
    <name evidence="18" type="ORF">HNP82_002224</name>
</gene>
<dbReference type="GO" id="GO:0071555">
    <property type="term" value="P:cell wall organization"/>
    <property type="evidence" value="ECO:0007669"/>
    <property type="project" value="UniProtKB-KW"/>
</dbReference>
<feature type="transmembrane region" description="Helical" evidence="17">
    <location>
        <begin position="136"/>
        <end position="154"/>
    </location>
</feature>
<evidence type="ECO:0000256" key="9">
    <source>
        <dbReference type="ARBA" id="ARBA00022984"/>
    </source>
</evidence>
<feature type="transmembrane region" description="Helical" evidence="17">
    <location>
        <begin position="273"/>
        <end position="291"/>
    </location>
</feature>
<keyword evidence="12 17" id="KW-0046">Antibiotic resistance</keyword>
<keyword evidence="5 17" id="KW-1003">Cell membrane</keyword>
<feature type="transmembrane region" description="Helical" evidence="17">
    <location>
        <begin position="207"/>
        <end position="227"/>
    </location>
</feature>
<evidence type="ECO:0000256" key="14">
    <source>
        <dbReference type="ARBA" id="ARBA00032707"/>
    </source>
</evidence>
<keyword evidence="6 17" id="KW-0812">Transmembrane</keyword>
<comment type="subcellular location">
    <subcellularLocation>
        <location evidence="1 17">Cell membrane</location>
        <topology evidence="1 17">Multi-pass membrane protein</topology>
    </subcellularLocation>
</comment>
<dbReference type="PANTHER" id="PTHR30622:SF2">
    <property type="entry name" value="UNDECAPRENYL-DIPHOSPHATASE"/>
    <property type="match status" value="1"/>
</dbReference>
<keyword evidence="7 17" id="KW-0378">Hydrolase</keyword>
<dbReference type="PANTHER" id="PTHR30622">
    <property type="entry name" value="UNDECAPRENYL-DIPHOSPHATASE"/>
    <property type="match status" value="1"/>
</dbReference>
<evidence type="ECO:0000313" key="19">
    <source>
        <dbReference type="Proteomes" id="UP000543642"/>
    </source>
</evidence>
<keyword evidence="13 17" id="KW-0961">Cell wall biogenesis/degradation</keyword>
<organism evidence="18 19">
    <name type="scientific">Catenibacillus scindens</name>
    <dbReference type="NCBI Taxonomy" id="673271"/>
    <lineage>
        <taxon>Bacteria</taxon>
        <taxon>Bacillati</taxon>
        <taxon>Bacillota</taxon>
        <taxon>Clostridia</taxon>
        <taxon>Lachnospirales</taxon>
        <taxon>Lachnospiraceae</taxon>
        <taxon>Catenibacillus</taxon>
    </lineage>
</organism>
<comment type="similarity">
    <text evidence="2 17">Belongs to the UppP family.</text>
</comment>
<dbReference type="GO" id="GO:0008360">
    <property type="term" value="P:regulation of cell shape"/>
    <property type="evidence" value="ECO:0007669"/>
    <property type="project" value="UniProtKB-KW"/>
</dbReference>
<dbReference type="RefSeq" id="WP_183774519.1">
    <property type="nucleotide sequence ID" value="NZ_CAWVEG010000104.1"/>
</dbReference>
<protein>
    <recommendedName>
        <fullName evidence="4 17">Undecaprenyl-diphosphatase</fullName>
        <ecNumber evidence="3 17">3.6.1.27</ecNumber>
    </recommendedName>
    <alternativeName>
        <fullName evidence="15 17">Bacitracin resistance protein</fullName>
    </alternativeName>
    <alternativeName>
        <fullName evidence="14 17">Undecaprenyl pyrophosphate phosphatase</fullName>
    </alternativeName>
</protein>
<evidence type="ECO:0000256" key="17">
    <source>
        <dbReference type="HAMAP-Rule" id="MF_01006"/>
    </source>
</evidence>
<feature type="transmembrane region" description="Helical" evidence="17">
    <location>
        <begin position="67"/>
        <end position="87"/>
    </location>
</feature>
<comment type="caution">
    <text evidence="18">The sequence shown here is derived from an EMBL/GenBank/DDBJ whole genome shotgun (WGS) entry which is preliminary data.</text>
</comment>
<keyword evidence="10 17" id="KW-1133">Transmembrane helix</keyword>
<evidence type="ECO:0000256" key="8">
    <source>
        <dbReference type="ARBA" id="ARBA00022960"/>
    </source>
</evidence>
<keyword evidence="11 17" id="KW-0472">Membrane</keyword>
<evidence type="ECO:0000313" key="18">
    <source>
        <dbReference type="EMBL" id="MBB5265085.1"/>
    </source>
</evidence>
<evidence type="ECO:0000256" key="12">
    <source>
        <dbReference type="ARBA" id="ARBA00023251"/>
    </source>
</evidence>
<evidence type="ECO:0000256" key="10">
    <source>
        <dbReference type="ARBA" id="ARBA00022989"/>
    </source>
</evidence>
<dbReference type="EC" id="3.6.1.27" evidence="3 17"/>